<dbReference type="EMBL" id="CP042806">
    <property type="protein sequence ID" value="QEE27337.1"/>
    <property type="molecule type" value="Genomic_DNA"/>
</dbReference>
<dbReference type="InterPro" id="IPR037291">
    <property type="entry name" value="DUF4139"/>
</dbReference>
<keyword evidence="2" id="KW-0732">Signal</keyword>
<gene>
    <name evidence="4" type="ORF">FTW19_04505</name>
</gene>
<evidence type="ECO:0000256" key="1">
    <source>
        <dbReference type="SAM" id="MobiDB-lite"/>
    </source>
</evidence>
<dbReference type="PANTHER" id="PTHR38075:SF1">
    <property type="entry name" value="DUF4139 DOMAIN-CONTAINING PROTEIN"/>
    <property type="match status" value="1"/>
</dbReference>
<sequence length="740" mass="79901">MRSSAAALVASLLSSSLLNPANIAAQQAAAPTTPRVLRAAKEATAQSLPVRSVALYKNGVGFFEHAGEVTGNQQVTIDFTSEQLNDVLQTLTAIDLNGGKINGAGYNSTTPLDQQLKSLPLALSQNPTEADLYQAIRGARIEVTGNGAAVTGRLLNVESRDLPAGNTGSGDDKPRPMAQFLTVVSDGGGVRTIQLNSQTQVRLLDGALHQDLSHYLELLAANRGGGLRHLTLSATGTGARQIRVSYISEVPVWKSTYRLIFSDGGQKQQATLQSWAVIDNTVGTDWNNVQLSLIAGSPQSFVQPISQPYYTRRPEIGLPQEAQLAPQTHDAAINGRELKKEVLGGYAPAPLSVGNGTGIGSGNASGLGPGSGGNYGGGAMRVGQGVAMNSLVAASPAPPTAYEDSAAASITPNAAANAYDDYFEYKLNQPITIRKNESAMVPVLQSKVDVERVTLWSSTQPRPLRALWLTNSTGATLDRGSFSVIENGSFGGEGLVDPIHPSERRLLSYAADDAVRVSTESRLDSRHLQQATMHQGVLKMSSREIAEITYVVRNSGTSARMVIVEHARRNGWELDSDTAPAETTPNAYRYRVAAAPGETVRLHVGERHTIAQSWRLATMNEQTFDVIILTNGNDPKLRQELQPILEARRQLTEIDNQIKDKQTQIDSISKDQDRLRNNLSALKNSAEERDLIRRYTRELNEQEDQFAALRKEQDALKQKRTQAQADLDAKVGSLETDQSF</sequence>
<name>A0A5B9EAQ3_9BACT</name>
<feature type="chain" id="PRO_5022764606" evidence="2">
    <location>
        <begin position="21"/>
        <end position="740"/>
    </location>
</feature>
<feature type="signal peptide" evidence="2">
    <location>
        <begin position="1"/>
        <end position="20"/>
    </location>
</feature>
<dbReference type="KEGG" id="talb:FTW19_04505"/>
<reference evidence="4 5" key="1">
    <citation type="submission" date="2019-08" db="EMBL/GenBank/DDBJ databases">
        <title>Complete genome sequence of Terriglobus albidus strain ORNL.</title>
        <authorList>
            <person name="Podar M."/>
        </authorList>
    </citation>
    <scope>NUCLEOTIDE SEQUENCE [LARGE SCALE GENOMIC DNA]</scope>
    <source>
        <strain evidence="4 5">ORNL</strain>
    </source>
</reference>
<proteinExistence type="predicted"/>
<dbReference type="Pfam" id="PF13598">
    <property type="entry name" value="DUF4139"/>
    <property type="match status" value="1"/>
</dbReference>
<dbReference type="OrthoDB" id="580912at2"/>
<protein>
    <submittedName>
        <fullName evidence="4">DUF4139 domain-containing protein</fullName>
    </submittedName>
</protein>
<keyword evidence="5" id="KW-1185">Reference proteome</keyword>
<evidence type="ECO:0000313" key="5">
    <source>
        <dbReference type="Proteomes" id="UP000321820"/>
    </source>
</evidence>
<accession>A0A5B9EAQ3</accession>
<dbReference type="PANTHER" id="PTHR38075">
    <property type="entry name" value="DUF4139 DOMAIN-CONTAINING PROTEIN"/>
    <property type="match status" value="1"/>
</dbReference>
<evidence type="ECO:0000256" key="2">
    <source>
        <dbReference type="SAM" id="SignalP"/>
    </source>
</evidence>
<evidence type="ECO:0000259" key="3">
    <source>
        <dbReference type="Pfam" id="PF13598"/>
    </source>
</evidence>
<organism evidence="4 5">
    <name type="scientific">Terriglobus albidus</name>
    <dbReference type="NCBI Taxonomy" id="1592106"/>
    <lineage>
        <taxon>Bacteria</taxon>
        <taxon>Pseudomonadati</taxon>
        <taxon>Acidobacteriota</taxon>
        <taxon>Terriglobia</taxon>
        <taxon>Terriglobales</taxon>
        <taxon>Acidobacteriaceae</taxon>
        <taxon>Terriglobus</taxon>
    </lineage>
</organism>
<feature type="domain" description="DUF4139" evidence="3">
    <location>
        <begin position="242"/>
        <end position="567"/>
    </location>
</feature>
<dbReference type="Proteomes" id="UP000321820">
    <property type="component" value="Chromosome"/>
</dbReference>
<evidence type="ECO:0000313" key="4">
    <source>
        <dbReference type="EMBL" id="QEE27337.1"/>
    </source>
</evidence>
<dbReference type="AlphaFoldDB" id="A0A5B9EAQ3"/>
<feature type="region of interest" description="Disordered" evidence="1">
    <location>
        <begin position="715"/>
        <end position="740"/>
    </location>
</feature>
<dbReference type="RefSeq" id="WP_147646530.1">
    <property type="nucleotide sequence ID" value="NZ_CP042806.1"/>
</dbReference>